<protein>
    <submittedName>
        <fullName evidence="2">Type VI secretion system protein ImpB</fullName>
    </submittedName>
</protein>
<dbReference type="NCBIfam" id="TIGR03358">
    <property type="entry name" value="VI_chp_5"/>
    <property type="match status" value="1"/>
</dbReference>
<name>A0A2V4UMX8_9GAMM</name>
<evidence type="ECO:0000313" key="2">
    <source>
        <dbReference type="EMBL" id="PYE40319.1"/>
    </source>
</evidence>
<keyword evidence="3" id="KW-1185">Reference proteome</keyword>
<dbReference type="Proteomes" id="UP000247746">
    <property type="component" value="Unassembled WGS sequence"/>
</dbReference>
<dbReference type="RefSeq" id="WP_110922487.1">
    <property type="nucleotide sequence ID" value="NZ_QJSU01000002.1"/>
</dbReference>
<proteinExistence type="predicted"/>
<keyword evidence="1" id="KW-0175">Coiled coil</keyword>
<reference evidence="2 3" key="1">
    <citation type="submission" date="2018-06" db="EMBL/GenBank/DDBJ databases">
        <title>Genomic Encyclopedia of Type Strains, Phase III (KMG-III): the genomes of soil and plant-associated and newly described type strains.</title>
        <authorList>
            <person name="Whitman W."/>
        </authorList>
    </citation>
    <scope>NUCLEOTIDE SEQUENCE [LARGE SCALE GENOMIC DNA]</scope>
    <source>
        <strain evidence="2 3">CECT 5889</strain>
    </source>
</reference>
<dbReference type="Pfam" id="PF05591">
    <property type="entry name" value="T6SS_VipA"/>
    <property type="match status" value="1"/>
</dbReference>
<sequence>MAKQDSVQKKLAKVRAPRVHLTYDVEVGDAIETKEIPFVVGVLGEFSGDSKLEQPRFKDKKFVEVDLDTFDEVMSGLAPRATFRVSNDLSDKGGEFAVDLAFNSIDDFRPEAVADQIEPLKQLVQARDRLADLRNKISANEKLEDLLDDVLKNTEQVKKMAEQNQIDGED</sequence>
<dbReference type="PANTHER" id="PTHR35850">
    <property type="entry name" value="CYTOPLASMIC PROTEIN-RELATED"/>
    <property type="match status" value="1"/>
</dbReference>
<evidence type="ECO:0000313" key="3">
    <source>
        <dbReference type="Proteomes" id="UP000247746"/>
    </source>
</evidence>
<organism evidence="2 3">
    <name type="scientific">Psychrobacter fozii</name>
    <dbReference type="NCBI Taxonomy" id="198480"/>
    <lineage>
        <taxon>Bacteria</taxon>
        <taxon>Pseudomonadati</taxon>
        <taxon>Pseudomonadota</taxon>
        <taxon>Gammaproteobacteria</taxon>
        <taxon>Moraxellales</taxon>
        <taxon>Moraxellaceae</taxon>
        <taxon>Psychrobacter</taxon>
    </lineage>
</organism>
<dbReference type="PANTHER" id="PTHR35850:SF1">
    <property type="entry name" value="TYPE VI SECRETION SYSTEM SHEATH PROTEIN TSSB1"/>
    <property type="match status" value="1"/>
</dbReference>
<feature type="coiled-coil region" evidence="1">
    <location>
        <begin position="123"/>
        <end position="160"/>
    </location>
</feature>
<dbReference type="OrthoDB" id="9789942at2"/>
<comment type="caution">
    <text evidence="2">The sequence shown here is derived from an EMBL/GenBank/DDBJ whole genome shotgun (WGS) entry which is preliminary data.</text>
</comment>
<dbReference type="InterPro" id="IPR008312">
    <property type="entry name" value="T6SS_TssB1"/>
</dbReference>
<dbReference type="AlphaFoldDB" id="A0A2V4UMX8"/>
<gene>
    <name evidence="2" type="ORF">DFP82_102282</name>
</gene>
<accession>A0A2V4UMX8</accession>
<dbReference type="PIRSF" id="PIRSF028301">
    <property type="entry name" value="UCP028301"/>
    <property type="match status" value="1"/>
</dbReference>
<evidence type="ECO:0000256" key="1">
    <source>
        <dbReference type="SAM" id="Coils"/>
    </source>
</evidence>
<dbReference type="EMBL" id="QJSU01000002">
    <property type="protein sequence ID" value="PYE40319.1"/>
    <property type="molecule type" value="Genomic_DNA"/>
</dbReference>